<dbReference type="EMBL" id="RDQZ01000015">
    <property type="protein sequence ID" value="RXH11826.1"/>
    <property type="molecule type" value="Genomic_DNA"/>
</dbReference>
<dbReference type="Pfam" id="PF12680">
    <property type="entry name" value="SnoaL_2"/>
    <property type="match status" value="1"/>
</dbReference>
<dbReference type="PANTHER" id="PTHR41252:SF1">
    <property type="entry name" value="BLR2505 PROTEIN"/>
    <property type="match status" value="1"/>
</dbReference>
<dbReference type="Proteomes" id="UP000290401">
    <property type="component" value="Unassembled WGS sequence"/>
</dbReference>
<evidence type="ECO:0000259" key="1">
    <source>
        <dbReference type="Pfam" id="PF12680"/>
    </source>
</evidence>
<dbReference type="SUPFAM" id="SSF54427">
    <property type="entry name" value="NTF2-like"/>
    <property type="match status" value="1"/>
</dbReference>
<protein>
    <submittedName>
        <fullName evidence="2">Nuclear transport factor 2 family protein</fullName>
    </submittedName>
</protein>
<dbReference type="RefSeq" id="WP_128958457.1">
    <property type="nucleotide sequence ID" value="NZ_RDQZ01000015.1"/>
</dbReference>
<sequence>MSKAVQIVQAFYDAVSRADAATVVSLLHPDLHWTEAEGFPYYSGTWRRPQEVLDKLLVPLVRDWDDFSAVADDFIVEGDRVVSLGVYSGVNKATGKAMRAPFAHVWRVADGKLARFDMYTDTLLIDRAMQQRHAGGSDGARIGS</sequence>
<evidence type="ECO:0000313" key="2">
    <source>
        <dbReference type="EMBL" id="RXH11826.1"/>
    </source>
</evidence>
<name>A0ABY0E715_9BRAD</name>
<dbReference type="PANTHER" id="PTHR41252">
    <property type="entry name" value="BLR2505 PROTEIN"/>
    <property type="match status" value="1"/>
</dbReference>
<dbReference type="InterPro" id="IPR037401">
    <property type="entry name" value="SnoaL-like"/>
</dbReference>
<gene>
    <name evidence="2" type="ORF">EAS56_19465</name>
</gene>
<organism evidence="2 3">
    <name type="scientific">Bradyrhizobium guangzhouense</name>
    <dbReference type="NCBI Taxonomy" id="1325095"/>
    <lineage>
        <taxon>Bacteria</taxon>
        <taxon>Pseudomonadati</taxon>
        <taxon>Pseudomonadota</taxon>
        <taxon>Alphaproteobacteria</taxon>
        <taxon>Hyphomicrobiales</taxon>
        <taxon>Nitrobacteraceae</taxon>
        <taxon>Bradyrhizobium</taxon>
    </lineage>
</organism>
<keyword evidence="3" id="KW-1185">Reference proteome</keyword>
<dbReference type="InterPro" id="IPR032710">
    <property type="entry name" value="NTF2-like_dom_sf"/>
</dbReference>
<comment type="caution">
    <text evidence="2">The sequence shown here is derived from an EMBL/GenBank/DDBJ whole genome shotgun (WGS) entry which is preliminary data.</text>
</comment>
<dbReference type="Gene3D" id="3.10.450.50">
    <property type="match status" value="1"/>
</dbReference>
<proteinExistence type="predicted"/>
<reference evidence="2 3" key="1">
    <citation type="submission" date="2018-10" db="EMBL/GenBank/DDBJ databases">
        <title>Bradyrhizobium sp. nov., effective nodules isolated from peanut in China.</title>
        <authorList>
            <person name="Li Y."/>
        </authorList>
    </citation>
    <scope>NUCLEOTIDE SEQUENCE [LARGE SCALE GENOMIC DNA]</scope>
    <source>
        <strain evidence="2 3">CCBAU 53426</strain>
    </source>
</reference>
<feature type="domain" description="SnoaL-like" evidence="1">
    <location>
        <begin position="8"/>
        <end position="115"/>
    </location>
</feature>
<accession>A0ABY0E715</accession>
<evidence type="ECO:0000313" key="3">
    <source>
        <dbReference type="Proteomes" id="UP000290401"/>
    </source>
</evidence>